<dbReference type="AlphaFoldDB" id="A0A8E1BZX7"/>
<comment type="caution">
    <text evidence="1">The sequence shown here is derived from an EMBL/GenBank/DDBJ whole genome shotgun (WGS) entry which is preliminary data.</text>
</comment>
<reference evidence="1 2" key="1">
    <citation type="submission" date="2014-02" db="EMBL/GenBank/DDBJ databases">
        <title>Draft genome sequence of Rickettsia buchneri sp. nov. ISO7T.</title>
        <authorList>
            <person name="Felsheim R.F."/>
            <person name="Kurtti T.J."/>
            <person name="Munderloh U.G."/>
        </authorList>
    </citation>
    <scope>NUCLEOTIDE SEQUENCE [LARGE SCALE GENOMIC DNA]</scope>
    <source>
        <strain evidence="1 2">ISO7</strain>
    </source>
</reference>
<keyword evidence="2" id="KW-1185">Reference proteome</keyword>
<dbReference type="EMBL" id="JFKF01000080">
    <property type="protein sequence ID" value="KDO03004.1"/>
    <property type="molecule type" value="Genomic_DNA"/>
</dbReference>
<gene>
    <name evidence="1" type="ORF">REISMN_04035</name>
</gene>
<evidence type="ECO:0000313" key="1">
    <source>
        <dbReference type="EMBL" id="KDO03004.1"/>
    </source>
</evidence>
<name>A0A8E1BZX7_9RICK</name>
<proteinExistence type="predicted"/>
<evidence type="ECO:0000313" key="2">
    <source>
        <dbReference type="Proteomes" id="UP000027161"/>
    </source>
</evidence>
<dbReference type="Proteomes" id="UP000027161">
    <property type="component" value="Unassembled WGS sequence"/>
</dbReference>
<organism evidence="1 2">
    <name type="scientific">Rickettsia tamurae subsp. buchneri</name>
    <dbReference type="NCBI Taxonomy" id="1462938"/>
    <lineage>
        <taxon>Bacteria</taxon>
        <taxon>Pseudomonadati</taxon>
        <taxon>Pseudomonadota</taxon>
        <taxon>Alphaproteobacteria</taxon>
        <taxon>Rickettsiales</taxon>
        <taxon>Rickettsiaceae</taxon>
        <taxon>Rickettsieae</taxon>
        <taxon>Rickettsia</taxon>
        <taxon>spotted fever group</taxon>
    </lineage>
</organism>
<accession>A0A8E1BZX7</accession>
<sequence>MGEDKKEVSFNDNLDVKEFTSKLEKNSDIYFVKRKVINIVDDEVEDQTKLLTETQFLVKKTPHGKTSQYEISGFINKAGEHINDSKQIKQISKLYAHAEFADLQKNVLGKFDKNGNLSITKDFEIDENLVFRKGGKLLFVKTQSGLINREGEMKAVNHVL</sequence>
<protein>
    <submittedName>
        <fullName evidence="1">Uncharacterized protein</fullName>
    </submittedName>
</protein>